<dbReference type="Proteomes" id="UP000805193">
    <property type="component" value="Unassembled WGS sequence"/>
</dbReference>
<evidence type="ECO:0000313" key="2">
    <source>
        <dbReference type="Proteomes" id="UP000805193"/>
    </source>
</evidence>
<name>A0AC60Q0W6_IXOPE</name>
<protein>
    <submittedName>
        <fullName evidence="1">Uncharacterized protein</fullName>
    </submittedName>
</protein>
<evidence type="ECO:0000313" key="1">
    <source>
        <dbReference type="EMBL" id="KAG0426586.1"/>
    </source>
</evidence>
<proteinExistence type="predicted"/>
<dbReference type="EMBL" id="JABSTQ010009702">
    <property type="protein sequence ID" value="KAG0426586.1"/>
    <property type="molecule type" value="Genomic_DNA"/>
</dbReference>
<accession>A0AC60Q0W6</accession>
<keyword evidence="2" id="KW-1185">Reference proteome</keyword>
<reference evidence="1 2" key="1">
    <citation type="journal article" date="2020" name="Cell">
        <title>Large-Scale Comparative Analyses of Tick Genomes Elucidate Their Genetic Diversity and Vector Capacities.</title>
        <authorList>
            <consortium name="Tick Genome and Microbiome Consortium (TIGMIC)"/>
            <person name="Jia N."/>
            <person name="Wang J."/>
            <person name="Shi W."/>
            <person name="Du L."/>
            <person name="Sun Y."/>
            <person name="Zhan W."/>
            <person name="Jiang J.F."/>
            <person name="Wang Q."/>
            <person name="Zhang B."/>
            <person name="Ji P."/>
            <person name="Bell-Sakyi L."/>
            <person name="Cui X.M."/>
            <person name="Yuan T.T."/>
            <person name="Jiang B.G."/>
            <person name="Yang W.F."/>
            <person name="Lam T.T."/>
            <person name="Chang Q.C."/>
            <person name="Ding S.J."/>
            <person name="Wang X.J."/>
            <person name="Zhu J.G."/>
            <person name="Ruan X.D."/>
            <person name="Zhao L."/>
            <person name="Wei J.T."/>
            <person name="Ye R.Z."/>
            <person name="Que T.C."/>
            <person name="Du C.H."/>
            <person name="Zhou Y.H."/>
            <person name="Cheng J.X."/>
            <person name="Dai P.F."/>
            <person name="Guo W.B."/>
            <person name="Han X.H."/>
            <person name="Huang E.J."/>
            <person name="Li L.F."/>
            <person name="Wei W."/>
            <person name="Gao Y.C."/>
            <person name="Liu J.Z."/>
            <person name="Shao H.Z."/>
            <person name="Wang X."/>
            <person name="Wang C.C."/>
            <person name="Yang T.C."/>
            <person name="Huo Q.B."/>
            <person name="Li W."/>
            <person name="Chen H.Y."/>
            <person name="Chen S.E."/>
            <person name="Zhou L.G."/>
            <person name="Ni X.B."/>
            <person name="Tian J.H."/>
            <person name="Sheng Y."/>
            <person name="Liu T."/>
            <person name="Pan Y.S."/>
            <person name="Xia L.Y."/>
            <person name="Li J."/>
            <person name="Zhao F."/>
            <person name="Cao W.C."/>
        </authorList>
    </citation>
    <scope>NUCLEOTIDE SEQUENCE [LARGE SCALE GENOMIC DNA]</scope>
    <source>
        <strain evidence="1">Iper-2018</strain>
    </source>
</reference>
<sequence>MRECISVHVGQAGVQIGNACWELYCLEHGIQPDGQMPSDKTIGGGDDSFNTFFSETGAGKHVPRAVYVDLEPTVVDEVRTGTYRQLFHPEQLITGKEDAANNYARGHYTIGKEIVDLVLDRIRKLADQCTGLQGFLIFHSFGGGTGSGFTSLLMERLSVDYGKKSKLEFAIYPAPQVGINYQPPTVVPGGDLAKVQRAVCMLSNTTAIAEAWARLDHKFDLMYAKRAFVHWYVGEGMEEGEFSEAREDLAALEKDYEEVGIDSAEGAEDDGYKSQLGDPVNHVKVAVLGASGGIGQPLSLLLKQHPAITYLSLYDIAHTPGVAADLSHINTRPQVKGFTGTDQLPESLKGMEIVVIPAGVPRKPGMTRDDLFNTNASIVRDLADACAQACPKAFLCIISNPVNSTVPIASEVFKKRGVYDPNRIFGVTSLDIVRANAFVAEAKGLDPATVNVPVVGGHSGVTIVPLLSQATPSVSFPQPELEALTKRIQEAGTEVVQAKAGAGSATLSMAFAGARFVFSLISALQGKEGVVECAFVKSTETEATYFSTPLLLGKNGLAKNLGLGKLSPYESELVKTALPELKNNIKKGEDFSKK</sequence>
<comment type="caution">
    <text evidence="1">The sequence shown here is derived from an EMBL/GenBank/DDBJ whole genome shotgun (WGS) entry which is preliminary data.</text>
</comment>
<gene>
    <name evidence="1" type="ORF">HPB47_026290</name>
</gene>
<organism evidence="1 2">
    <name type="scientific">Ixodes persulcatus</name>
    <name type="common">Taiga tick</name>
    <dbReference type="NCBI Taxonomy" id="34615"/>
    <lineage>
        <taxon>Eukaryota</taxon>
        <taxon>Metazoa</taxon>
        <taxon>Ecdysozoa</taxon>
        <taxon>Arthropoda</taxon>
        <taxon>Chelicerata</taxon>
        <taxon>Arachnida</taxon>
        <taxon>Acari</taxon>
        <taxon>Parasitiformes</taxon>
        <taxon>Ixodida</taxon>
        <taxon>Ixodoidea</taxon>
        <taxon>Ixodidae</taxon>
        <taxon>Ixodinae</taxon>
        <taxon>Ixodes</taxon>
    </lineage>
</organism>